<evidence type="ECO:0000256" key="4">
    <source>
        <dbReference type="SAM" id="SignalP"/>
    </source>
</evidence>
<evidence type="ECO:0000256" key="1">
    <source>
        <dbReference type="ARBA" id="ARBA00007734"/>
    </source>
</evidence>
<feature type="signal peptide" evidence="4">
    <location>
        <begin position="1"/>
        <end position="20"/>
    </location>
</feature>
<evidence type="ECO:0000256" key="2">
    <source>
        <dbReference type="ARBA" id="ARBA00022729"/>
    </source>
</evidence>
<dbReference type="InterPro" id="IPR023346">
    <property type="entry name" value="Lysozyme-like_dom_sf"/>
</dbReference>
<sequence>MWKKTFVALLVAASVNISVAAKSKTKVYSEAEVAQLQAELEKKLTDKWQTEQQTVETLAKQRAYFEQLEAILKAAQAKKQLTPDALALSHKLINALAGYPLEMEAEWELLKTKLAMKQVTEQEIASFAQKYPNSPYQRRLDQLPFEQLYQAAKWTELLEYAKKVTPEGNENQCRVFSAQYQLFASQAQINPEAEQAVQSTVSANAVKSVMTDLLGQFEKFWLKTVELPQSCADIEAYWRDQGGKTAEKIRLKAVELFKQNAPKGLEILSLNIQDSELALWLSEVSKLQNNVSHLQNFIQNQPLTEHNKALVMFTFPKLLKSLAEDIPSPNFAPYQTWAEKWQLTPAELKEWKTAFISRFFDNQSGEWQIWRDNELQTLKADNLTERRLRMALWKQEKLDTWLVLLSDEAKQKAEWRYWLAKTEKDSQKRAQQFADLAKERGFYPMLAAQQLAKVYQFEQPAVKSLTAEQITEFTPQFMRIKEWRALNRFESAKGLWTEWLKGLSFEEQLGLSEYAKQRDWYDLAVEATIQAKAWDYIDLRLPNAYTQWFDLNLTEKSVSRTFAMAIARQESAWSSQAKSHANAMGLMQMLPSTAALTAKNMGLPFENDKDLFDPLRNIMLATAHLNELNVKYPNNRILIAAAYNAGASRVDKWLARSNGTLAMDEFIASIPFYETRGYVQNVLTYDYYYQMLQGVHTKQMFYKEELQKQY</sequence>
<evidence type="ECO:0000259" key="5">
    <source>
        <dbReference type="Pfam" id="PF01464"/>
    </source>
</evidence>
<dbReference type="GeneID" id="92744849"/>
<accession>A0AAX3FLQ2</accession>
<dbReference type="GO" id="GO:0042597">
    <property type="term" value="C:periplasmic space"/>
    <property type="evidence" value="ECO:0007669"/>
    <property type="project" value="InterPro"/>
</dbReference>
<gene>
    <name evidence="7" type="primary">slt</name>
    <name evidence="7" type="ORF">NCTC8529_02255</name>
</gene>
<dbReference type="SUPFAM" id="SSF48435">
    <property type="entry name" value="Bacterial muramidases"/>
    <property type="match status" value="1"/>
</dbReference>
<dbReference type="Gene3D" id="1.10.530.10">
    <property type="match status" value="1"/>
</dbReference>
<dbReference type="EC" id="4.2.2.-" evidence="7"/>
<feature type="domain" description="Lytic transglycosylase superhelical linker" evidence="6">
    <location>
        <begin position="472"/>
        <end position="537"/>
    </location>
</feature>
<feature type="domain" description="Transglycosylase SLT" evidence="5">
    <location>
        <begin position="555"/>
        <end position="658"/>
    </location>
</feature>
<dbReference type="Proteomes" id="UP000268529">
    <property type="component" value="Chromosome"/>
</dbReference>
<dbReference type="RefSeq" id="WP_039196793.1">
    <property type="nucleotide sequence ID" value="NZ_LR134310.1"/>
</dbReference>
<dbReference type="GO" id="GO:0016829">
    <property type="term" value="F:lyase activity"/>
    <property type="evidence" value="ECO:0007669"/>
    <property type="project" value="UniProtKB-KW"/>
</dbReference>
<dbReference type="InterPro" id="IPR037061">
    <property type="entry name" value="Lytic_TGlycoase_superhlx_L_sf"/>
</dbReference>
<dbReference type="AlphaFoldDB" id="A0AAX3FLQ2"/>
<dbReference type="Pfam" id="PF14718">
    <property type="entry name" value="SLT_L"/>
    <property type="match status" value="1"/>
</dbReference>
<dbReference type="EMBL" id="LR134310">
    <property type="protein sequence ID" value="VEE93106.1"/>
    <property type="molecule type" value="Genomic_DNA"/>
</dbReference>
<dbReference type="PANTHER" id="PTHR37423">
    <property type="entry name" value="SOLUBLE LYTIC MUREIN TRANSGLYCOSYLASE-RELATED"/>
    <property type="match status" value="1"/>
</dbReference>
<evidence type="ECO:0000313" key="7">
    <source>
        <dbReference type="EMBL" id="VEE93106.1"/>
    </source>
</evidence>
<keyword evidence="7" id="KW-0456">Lyase</keyword>
<organism evidence="7 8">
    <name type="scientific">Actinobacillus equuli</name>
    <dbReference type="NCBI Taxonomy" id="718"/>
    <lineage>
        <taxon>Bacteria</taxon>
        <taxon>Pseudomonadati</taxon>
        <taxon>Pseudomonadota</taxon>
        <taxon>Gammaproteobacteria</taxon>
        <taxon>Pasteurellales</taxon>
        <taxon>Pasteurellaceae</taxon>
        <taxon>Actinobacillus</taxon>
    </lineage>
</organism>
<evidence type="ECO:0000313" key="8">
    <source>
        <dbReference type="Proteomes" id="UP000268529"/>
    </source>
</evidence>
<dbReference type="InterPro" id="IPR008258">
    <property type="entry name" value="Transglycosylase_SLT_dom_1"/>
</dbReference>
<feature type="coiled-coil region" evidence="3">
    <location>
        <begin position="33"/>
        <end position="78"/>
    </location>
</feature>
<dbReference type="InterPro" id="IPR012289">
    <property type="entry name" value="Lytic_TGlycosylase_superhlx_L"/>
</dbReference>
<dbReference type="Pfam" id="PF01464">
    <property type="entry name" value="SLT"/>
    <property type="match status" value="1"/>
</dbReference>
<keyword evidence="2 4" id="KW-0732">Signal</keyword>
<dbReference type="Gene3D" id="1.10.1240.20">
    <property type="entry name" value="Lytic transglycosylase, superhelical linker domain"/>
    <property type="match status" value="1"/>
</dbReference>
<proteinExistence type="inferred from homology"/>
<keyword evidence="3" id="KW-0175">Coiled coil</keyword>
<comment type="similarity">
    <text evidence="1">Belongs to the transglycosylase Slt family.</text>
</comment>
<evidence type="ECO:0000256" key="3">
    <source>
        <dbReference type="SAM" id="Coils"/>
    </source>
</evidence>
<feature type="chain" id="PRO_5043926189" evidence="4">
    <location>
        <begin position="21"/>
        <end position="710"/>
    </location>
</feature>
<dbReference type="PANTHER" id="PTHR37423:SF5">
    <property type="entry name" value="SOLUBLE LYTIC MUREIN TRANSGLYCOSYLASE"/>
    <property type="match status" value="1"/>
</dbReference>
<protein>
    <submittedName>
        <fullName evidence="7">Soluble lytic murein transglycosylase</fullName>
        <ecNumber evidence="7">4.2.2.-</ecNumber>
    </submittedName>
</protein>
<name>A0AAX3FLQ2_ACTEU</name>
<dbReference type="SUPFAM" id="SSF53955">
    <property type="entry name" value="Lysozyme-like"/>
    <property type="match status" value="1"/>
</dbReference>
<dbReference type="GO" id="GO:0004553">
    <property type="term" value="F:hydrolase activity, hydrolyzing O-glycosyl compounds"/>
    <property type="evidence" value="ECO:0007669"/>
    <property type="project" value="InterPro"/>
</dbReference>
<dbReference type="CDD" id="cd13401">
    <property type="entry name" value="Slt70-like"/>
    <property type="match status" value="1"/>
</dbReference>
<reference evidence="7 8" key="1">
    <citation type="submission" date="2018-12" db="EMBL/GenBank/DDBJ databases">
        <authorList>
            <consortium name="Pathogen Informatics"/>
        </authorList>
    </citation>
    <scope>NUCLEOTIDE SEQUENCE [LARGE SCALE GENOMIC DNA]</scope>
    <source>
        <strain evidence="7 8">NCTC8529</strain>
    </source>
</reference>
<dbReference type="Gene3D" id="1.25.20.10">
    <property type="entry name" value="Bacterial muramidases"/>
    <property type="match status" value="1"/>
</dbReference>
<evidence type="ECO:0000259" key="6">
    <source>
        <dbReference type="Pfam" id="PF14718"/>
    </source>
</evidence>
<dbReference type="InterPro" id="IPR008939">
    <property type="entry name" value="Lytic_TGlycosylase_superhlx_U"/>
</dbReference>